<accession>A0ABU7YZK5</accession>
<name>A0ABU7YZK5_9GAMM</name>
<proteinExistence type="predicted"/>
<dbReference type="NCBIfam" id="NF033807">
    <property type="entry name" value="CopL_fam"/>
    <property type="match status" value="1"/>
</dbReference>
<protein>
    <submittedName>
        <fullName evidence="3">CopL family metal-binding regulatory protein</fullName>
    </submittedName>
</protein>
<organism evidence="3 4">
    <name type="scientific">Novilysobacter erysipheiresistens</name>
    <dbReference type="NCBI Taxonomy" id="1749332"/>
    <lineage>
        <taxon>Bacteria</taxon>
        <taxon>Pseudomonadati</taxon>
        <taxon>Pseudomonadota</taxon>
        <taxon>Gammaproteobacteria</taxon>
        <taxon>Lysobacterales</taxon>
        <taxon>Lysobacteraceae</taxon>
        <taxon>Novilysobacter</taxon>
    </lineage>
</organism>
<comment type="caution">
    <text evidence="3">The sequence shown here is derived from an EMBL/GenBank/DDBJ whole genome shotgun (WGS) entry which is preliminary data.</text>
</comment>
<evidence type="ECO:0000313" key="3">
    <source>
        <dbReference type="EMBL" id="MEG3184319.1"/>
    </source>
</evidence>
<evidence type="ECO:0000256" key="2">
    <source>
        <dbReference type="SAM" id="SignalP"/>
    </source>
</evidence>
<reference evidence="3 4" key="1">
    <citation type="journal article" date="2016" name="Int. J. Syst. Evol. Microbiol.">
        <title>Lysobacter erysipheiresistens sp. nov., an antagonist of powdery mildew, isolated from tobacco-cultivated soil.</title>
        <authorList>
            <person name="Xie B."/>
            <person name="Li T."/>
            <person name="Lin X."/>
            <person name="Wang C.J."/>
            <person name="Chen Y.J."/>
            <person name="Liu W.J."/>
            <person name="Zhao Z.W."/>
        </authorList>
    </citation>
    <scope>NUCLEOTIDE SEQUENCE [LARGE SCALE GENOMIC DNA]</scope>
    <source>
        <strain evidence="3 4">RS-LYSO-3</strain>
    </source>
</reference>
<feature type="signal peptide" evidence="2">
    <location>
        <begin position="1"/>
        <end position="24"/>
    </location>
</feature>
<sequence length="119" mass="12425">MRCLLIAALCLDFGVAQWTASAMAVTEAQQPSIQEHNASAENAEDCDDGAPQGSSDTSSHEGECDSGSACCAACVFPVAAIIHAVPSGAKHLLVDQPRPRSIHLAVQRDNGRVFRPPIG</sequence>
<evidence type="ECO:0000313" key="4">
    <source>
        <dbReference type="Proteomes" id="UP001355056"/>
    </source>
</evidence>
<dbReference type="Proteomes" id="UP001355056">
    <property type="component" value="Unassembled WGS sequence"/>
</dbReference>
<keyword evidence="4" id="KW-1185">Reference proteome</keyword>
<gene>
    <name evidence="3" type="ORF">SNE34_09880</name>
</gene>
<keyword evidence="2" id="KW-0732">Signal</keyword>
<evidence type="ECO:0000256" key="1">
    <source>
        <dbReference type="SAM" id="MobiDB-lite"/>
    </source>
</evidence>
<dbReference type="EMBL" id="JAXGFP010000004">
    <property type="protein sequence ID" value="MEG3184319.1"/>
    <property type="molecule type" value="Genomic_DNA"/>
</dbReference>
<dbReference type="RefSeq" id="WP_332616816.1">
    <property type="nucleotide sequence ID" value="NZ_JAXGFP010000004.1"/>
</dbReference>
<dbReference type="InterPro" id="IPR048034">
    <property type="entry name" value="CopL-like"/>
</dbReference>
<feature type="region of interest" description="Disordered" evidence="1">
    <location>
        <begin position="29"/>
        <end position="67"/>
    </location>
</feature>
<feature type="compositionally biased region" description="Polar residues" evidence="1">
    <location>
        <begin position="29"/>
        <end position="40"/>
    </location>
</feature>
<feature type="chain" id="PRO_5046394819" evidence="2">
    <location>
        <begin position="25"/>
        <end position="119"/>
    </location>
</feature>